<accession>A0A6C2UQF2</accession>
<dbReference type="Pfam" id="PF07811">
    <property type="entry name" value="TadE"/>
    <property type="match status" value="1"/>
</dbReference>
<sequence>MVESCLVIMMLCLILFGLLQVSYVVAARNVLQYAAAATVRAAAVGLNDSMLEKVSYYVSIPTAGPINTPSGIRSTALPGDTMGERFDHAISRTNTPESAQGWYEVAVREQFHLADETEWRGILNYDNWNGSDARIRSSTSYQNDLITTTIRQMVPMTYPFSRAFARHLVNQNIMVSVPRTMPDLDSESGAWGTKTISQLYPAVPMEYDAVMENHASFYLQEN</sequence>
<organism evidence="2 3">
    <name type="scientific">Pontiella sulfatireligans</name>
    <dbReference type="NCBI Taxonomy" id="2750658"/>
    <lineage>
        <taxon>Bacteria</taxon>
        <taxon>Pseudomonadati</taxon>
        <taxon>Kiritimatiellota</taxon>
        <taxon>Kiritimatiellia</taxon>
        <taxon>Kiritimatiellales</taxon>
        <taxon>Pontiellaceae</taxon>
        <taxon>Pontiella</taxon>
    </lineage>
</organism>
<feature type="domain" description="TadE-like" evidence="1">
    <location>
        <begin position="1"/>
        <end position="40"/>
    </location>
</feature>
<name>A0A6C2UQF2_9BACT</name>
<dbReference type="AlphaFoldDB" id="A0A6C2UQF2"/>
<evidence type="ECO:0000313" key="2">
    <source>
        <dbReference type="EMBL" id="VGO21501.1"/>
    </source>
</evidence>
<evidence type="ECO:0000313" key="3">
    <source>
        <dbReference type="Proteomes" id="UP000346198"/>
    </source>
</evidence>
<reference evidence="2 3" key="1">
    <citation type="submission" date="2019-04" db="EMBL/GenBank/DDBJ databases">
        <authorList>
            <person name="Van Vliet M D."/>
        </authorList>
    </citation>
    <scope>NUCLEOTIDE SEQUENCE [LARGE SCALE GENOMIC DNA]</scope>
    <source>
        <strain evidence="2 3">F21</strain>
    </source>
</reference>
<dbReference type="InterPro" id="IPR012495">
    <property type="entry name" value="TadE-like_dom"/>
</dbReference>
<dbReference type="EMBL" id="CAAHFH010000002">
    <property type="protein sequence ID" value="VGO21501.1"/>
    <property type="molecule type" value="Genomic_DNA"/>
</dbReference>
<protein>
    <recommendedName>
        <fullName evidence="1">TadE-like domain-containing protein</fullName>
    </recommendedName>
</protein>
<gene>
    <name evidence="2" type="ORF">SCARR_03575</name>
</gene>
<dbReference type="RefSeq" id="WP_136062954.1">
    <property type="nucleotide sequence ID" value="NZ_CAAHFH010000002.1"/>
</dbReference>
<proteinExistence type="predicted"/>
<keyword evidence="3" id="KW-1185">Reference proteome</keyword>
<evidence type="ECO:0000259" key="1">
    <source>
        <dbReference type="Pfam" id="PF07811"/>
    </source>
</evidence>
<dbReference type="Proteomes" id="UP000346198">
    <property type="component" value="Unassembled WGS sequence"/>
</dbReference>